<comment type="subcellular location">
    <subcellularLocation>
        <location evidence="1">Nucleus</location>
    </subcellularLocation>
</comment>
<dbReference type="OMA" id="IVWELMI"/>
<keyword evidence="5" id="KW-0539">Nucleus</keyword>
<dbReference type="InterPro" id="IPR035979">
    <property type="entry name" value="RBD_domain_sf"/>
</dbReference>
<dbReference type="InterPro" id="IPR000504">
    <property type="entry name" value="RRM_dom"/>
</dbReference>
<proteinExistence type="inferred from homology"/>
<dbReference type="GeneID" id="4618971"/>
<sequence length="204" mass="23013">MDQNTECTVYVGNLDPQVSKELLYELFVQVAPVSRIRYPKDKVKQEHQGFAFVELFSEADCDFAIKSLNNTVSLFGKVLKVRRTLENAKNSAPVFARAKLFVKNLDSTIDAVQLQKLFGKFGPLAKPPQLFTLKDGALRCAYVYFTTFRHSDEALEKLNNQIVANQIISIDYAFKEGKAGEKHGDPVERLLDEEAQKHGVVKLT</sequence>
<keyword evidence="3" id="KW-0677">Repeat</keyword>
<dbReference type="AlphaFoldDB" id="Q75E82"/>
<reference evidence="9" key="2">
    <citation type="journal article" date="2013" name="G3 (Bethesda)">
        <title>Genomes of Ashbya fungi isolated from insects reveal four mating-type loci, numerous translocations, lack of transposons, and distinct gene duplications.</title>
        <authorList>
            <person name="Dietrich F.S."/>
            <person name="Voegeli S."/>
            <person name="Kuo S."/>
            <person name="Philippsen P."/>
        </authorList>
    </citation>
    <scope>GENOME REANNOTATION</scope>
    <source>
        <strain evidence="9">ATCC 10895 / CBS 109.51 / FGSC 9923 / NRRL Y-1056</strain>
    </source>
</reference>
<dbReference type="RefSeq" id="NP_982888.1">
    <property type="nucleotide sequence ID" value="NM_208241.1"/>
</dbReference>
<dbReference type="PROSITE" id="PS50102">
    <property type="entry name" value="RRM"/>
    <property type="match status" value="2"/>
</dbReference>
<dbReference type="GO" id="GO:0005686">
    <property type="term" value="C:U2 snRNP"/>
    <property type="evidence" value="ECO:0007669"/>
    <property type="project" value="EnsemblFungi"/>
</dbReference>
<feature type="domain" description="RRM" evidence="7">
    <location>
        <begin position="7"/>
        <end position="86"/>
    </location>
</feature>
<dbReference type="OrthoDB" id="10259687at2759"/>
<dbReference type="FunFam" id="3.30.70.330:FF:000895">
    <property type="entry name" value="Hsh49p"/>
    <property type="match status" value="1"/>
</dbReference>
<dbReference type="HOGENOM" id="CLU_012062_21_2_1"/>
<dbReference type="KEGG" id="ago:AGOS_ABL059W"/>
<dbReference type="Gene3D" id="3.30.70.330">
    <property type="match status" value="2"/>
</dbReference>
<dbReference type="InParanoid" id="Q75E82"/>
<evidence type="ECO:0000256" key="2">
    <source>
        <dbReference type="ARBA" id="ARBA00008363"/>
    </source>
</evidence>
<dbReference type="PANTHER" id="PTHR48030:SF3">
    <property type="entry name" value="SPLICING FACTOR 3B SUBUNIT 4"/>
    <property type="match status" value="1"/>
</dbReference>
<evidence type="ECO:0000256" key="3">
    <source>
        <dbReference type="ARBA" id="ARBA00022737"/>
    </source>
</evidence>
<comment type="similarity">
    <text evidence="2">Belongs to the SF3B4 family.</text>
</comment>
<dbReference type="InterPro" id="IPR034158">
    <property type="entry name" value="SF3B4_RRM1"/>
</dbReference>
<evidence type="ECO:0000259" key="7">
    <source>
        <dbReference type="PROSITE" id="PS50102"/>
    </source>
</evidence>
<reference evidence="8 9" key="1">
    <citation type="journal article" date="2004" name="Science">
        <title>The Ashbya gossypii genome as a tool for mapping the ancient Saccharomyces cerevisiae genome.</title>
        <authorList>
            <person name="Dietrich F.S."/>
            <person name="Voegeli S."/>
            <person name="Brachat S."/>
            <person name="Lerch A."/>
            <person name="Gates K."/>
            <person name="Steiner S."/>
            <person name="Mohr C."/>
            <person name="Pohlmann R."/>
            <person name="Luedi P."/>
            <person name="Choi S."/>
            <person name="Wing R.A."/>
            <person name="Flavier A."/>
            <person name="Gaffney T.D."/>
            <person name="Philippsen P."/>
        </authorList>
    </citation>
    <scope>NUCLEOTIDE SEQUENCE [LARGE SCALE GENOMIC DNA]</scope>
    <source>
        <strain evidence="9">ATCC 10895 / CBS 109.51 / FGSC 9923 / NRRL Y-1056</strain>
    </source>
</reference>
<feature type="domain" description="RRM" evidence="7">
    <location>
        <begin position="98"/>
        <end position="175"/>
    </location>
</feature>
<dbReference type="eggNOG" id="KOG0131">
    <property type="taxonomic scope" value="Eukaryota"/>
</dbReference>
<dbReference type="FunCoup" id="Q75E82">
    <property type="interactions" value="383"/>
</dbReference>
<dbReference type="CDD" id="cd12334">
    <property type="entry name" value="RRM1_SF3B4"/>
    <property type="match status" value="1"/>
</dbReference>
<dbReference type="EMBL" id="AE016815">
    <property type="protein sequence ID" value="AAS50712.1"/>
    <property type="molecule type" value="Genomic_DNA"/>
</dbReference>
<dbReference type="PANTHER" id="PTHR48030">
    <property type="entry name" value="SPLICING FACTOR 3B SUBUNIT 4"/>
    <property type="match status" value="1"/>
</dbReference>
<evidence type="ECO:0000256" key="6">
    <source>
        <dbReference type="PROSITE-ProRule" id="PRU00176"/>
    </source>
</evidence>
<name>Q75E82_EREGS</name>
<dbReference type="FunFam" id="3.30.70.330:FF:000505">
    <property type="entry name" value="Splicing factor 3B subunit 4"/>
    <property type="match status" value="1"/>
</dbReference>
<dbReference type="InterPro" id="IPR012677">
    <property type="entry name" value="Nucleotide-bd_a/b_plait_sf"/>
</dbReference>
<accession>Q75E82</accession>
<dbReference type="InterPro" id="IPR052084">
    <property type="entry name" value="SF3B4_spliceosome_assoc"/>
</dbReference>
<evidence type="ECO:0000256" key="5">
    <source>
        <dbReference type="ARBA" id="ARBA00023242"/>
    </source>
</evidence>
<dbReference type="Proteomes" id="UP000000591">
    <property type="component" value="Chromosome II"/>
</dbReference>
<dbReference type="Pfam" id="PF00076">
    <property type="entry name" value="RRM_1"/>
    <property type="match status" value="2"/>
</dbReference>
<keyword evidence="4 6" id="KW-0694">RNA-binding</keyword>
<keyword evidence="9" id="KW-1185">Reference proteome</keyword>
<protein>
    <submittedName>
        <fullName evidence="8">ABL059Wp</fullName>
    </submittedName>
</protein>
<organism evidence="8 9">
    <name type="scientific">Eremothecium gossypii (strain ATCC 10895 / CBS 109.51 / FGSC 9923 / NRRL Y-1056)</name>
    <name type="common">Yeast</name>
    <name type="synonym">Ashbya gossypii</name>
    <dbReference type="NCBI Taxonomy" id="284811"/>
    <lineage>
        <taxon>Eukaryota</taxon>
        <taxon>Fungi</taxon>
        <taxon>Dikarya</taxon>
        <taxon>Ascomycota</taxon>
        <taxon>Saccharomycotina</taxon>
        <taxon>Saccharomycetes</taxon>
        <taxon>Saccharomycetales</taxon>
        <taxon>Saccharomycetaceae</taxon>
        <taxon>Eremothecium</taxon>
    </lineage>
</organism>
<dbReference type="STRING" id="284811.Q75E82"/>
<evidence type="ECO:0000256" key="4">
    <source>
        <dbReference type="ARBA" id="ARBA00022884"/>
    </source>
</evidence>
<dbReference type="SMART" id="SM00360">
    <property type="entry name" value="RRM"/>
    <property type="match status" value="2"/>
</dbReference>
<evidence type="ECO:0000313" key="8">
    <source>
        <dbReference type="EMBL" id="AAS50712.1"/>
    </source>
</evidence>
<evidence type="ECO:0000256" key="1">
    <source>
        <dbReference type="ARBA" id="ARBA00004123"/>
    </source>
</evidence>
<dbReference type="GO" id="GO:0071004">
    <property type="term" value="C:U2-type prespliceosome"/>
    <property type="evidence" value="ECO:0007669"/>
    <property type="project" value="EnsemblFungi"/>
</dbReference>
<evidence type="ECO:0000313" key="9">
    <source>
        <dbReference type="Proteomes" id="UP000000591"/>
    </source>
</evidence>
<dbReference type="GO" id="GO:0000398">
    <property type="term" value="P:mRNA splicing, via spliceosome"/>
    <property type="evidence" value="ECO:0007669"/>
    <property type="project" value="EnsemblFungi"/>
</dbReference>
<dbReference type="GO" id="GO:0003723">
    <property type="term" value="F:RNA binding"/>
    <property type="evidence" value="ECO:0007669"/>
    <property type="project" value="UniProtKB-UniRule"/>
</dbReference>
<gene>
    <name evidence="8" type="ORF">AGOS_ABL059W</name>
</gene>
<dbReference type="SUPFAM" id="SSF54928">
    <property type="entry name" value="RNA-binding domain, RBD"/>
    <property type="match status" value="1"/>
</dbReference>